<dbReference type="HOGENOM" id="CLU_1933926_0_0_10"/>
<dbReference type="OrthoDB" id="839186at2"/>
<keyword evidence="1" id="KW-0812">Transmembrane</keyword>
<sequence>MIKVFRKSKIINLITLVLIINFINLTANFYHPLHLNSVEQNLIDPIDTLAEIVVEFIFEMDNQIIPDTEVPNEKRKIPDIKLVFTKTEVKLVSFFTLKSNKWEVFNDFTLTTGIKKVSTPPPELFMKYFI</sequence>
<evidence type="ECO:0000256" key="1">
    <source>
        <dbReference type="SAM" id="Phobius"/>
    </source>
</evidence>
<dbReference type="STRING" id="866536.Belba_3437"/>
<dbReference type="RefSeq" id="WP_014773874.1">
    <property type="nucleotide sequence ID" value="NC_018010.1"/>
</dbReference>
<reference evidence="3" key="1">
    <citation type="submission" date="2012-06" db="EMBL/GenBank/DDBJ databases">
        <title>The complete genome of Belliella baltica DSM 15883.</title>
        <authorList>
            <person name="Lucas S."/>
            <person name="Copeland A."/>
            <person name="Lapidus A."/>
            <person name="Goodwin L."/>
            <person name="Pitluck S."/>
            <person name="Peters L."/>
            <person name="Mikhailova N."/>
            <person name="Davenport K."/>
            <person name="Kyrpides N."/>
            <person name="Mavromatis K."/>
            <person name="Pagani I."/>
            <person name="Ivanova N."/>
            <person name="Ovchinnikova G."/>
            <person name="Zeytun A."/>
            <person name="Detter J.C."/>
            <person name="Han C."/>
            <person name="Land M."/>
            <person name="Hauser L."/>
            <person name="Markowitz V."/>
            <person name="Cheng J.-F."/>
            <person name="Hugenholtz P."/>
            <person name="Woyke T."/>
            <person name="Wu D."/>
            <person name="Tindall B."/>
            <person name="Pomrenke H."/>
            <person name="Brambilla E."/>
            <person name="Klenk H.-P."/>
            <person name="Eisen J.A."/>
        </authorList>
    </citation>
    <scope>NUCLEOTIDE SEQUENCE [LARGE SCALE GENOMIC DNA]</scope>
    <source>
        <strain evidence="3">DSM 15883 / CIP 108006 / LMG 21964 / BA134</strain>
    </source>
</reference>
<proteinExistence type="predicted"/>
<dbReference type="AlphaFoldDB" id="I3Z9M1"/>
<protein>
    <submittedName>
        <fullName evidence="2">Uncharacterized protein</fullName>
    </submittedName>
</protein>
<keyword evidence="3" id="KW-1185">Reference proteome</keyword>
<dbReference type="Proteomes" id="UP000006050">
    <property type="component" value="Chromosome"/>
</dbReference>
<name>I3Z9M1_BELBD</name>
<evidence type="ECO:0000313" key="3">
    <source>
        <dbReference type="Proteomes" id="UP000006050"/>
    </source>
</evidence>
<dbReference type="KEGG" id="bbd:Belba_3437"/>
<accession>I3Z9M1</accession>
<evidence type="ECO:0000313" key="2">
    <source>
        <dbReference type="EMBL" id="AFL85939.1"/>
    </source>
</evidence>
<keyword evidence="1" id="KW-1133">Transmembrane helix</keyword>
<dbReference type="EMBL" id="CP003281">
    <property type="protein sequence ID" value="AFL85939.1"/>
    <property type="molecule type" value="Genomic_DNA"/>
</dbReference>
<feature type="transmembrane region" description="Helical" evidence="1">
    <location>
        <begin position="12"/>
        <end position="30"/>
    </location>
</feature>
<keyword evidence="1" id="KW-0472">Membrane</keyword>
<gene>
    <name evidence="2" type="ordered locus">Belba_3437</name>
</gene>
<organism evidence="2 3">
    <name type="scientific">Belliella baltica (strain DSM 15883 / CIP 108006 / LMG 21964 / BA134)</name>
    <dbReference type="NCBI Taxonomy" id="866536"/>
    <lineage>
        <taxon>Bacteria</taxon>
        <taxon>Pseudomonadati</taxon>
        <taxon>Bacteroidota</taxon>
        <taxon>Cytophagia</taxon>
        <taxon>Cytophagales</taxon>
        <taxon>Cyclobacteriaceae</taxon>
        <taxon>Belliella</taxon>
    </lineage>
</organism>